<sequence length="172" mass="18946">MLTRPSADEFGAHFGTYIALPTDGDLLEQLEASRSQTTAMFSGLTDEQALFRYSPGKWSIKELLGHIVDTERIMSYRLLRVARGDQTPLPGFDENEFVSGASFDSGTVAELVEEYNAVRGATLALLRGLTPEAFLRKGTASNTGISARALAYVIAGHELHHVNVVRERYLNR</sequence>
<keyword evidence="3" id="KW-1185">Reference proteome</keyword>
<feature type="domain" description="DinB-like" evidence="1">
    <location>
        <begin position="29"/>
        <end position="163"/>
    </location>
</feature>
<dbReference type="SUPFAM" id="SSF109854">
    <property type="entry name" value="DinB/YfiT-like putative metalloenzymes"/>
    <property type="match status" value="1"/>
</dbReference>
<reference evidence="2 3" key="1">
    <citation type="submission" date="2018-06" db="EMBL/GenBank/DDBJ databases">
        <title>Paenibacillus montanisoli sp. nov., isolated from mountain area soil.</title>
        <authorList>
            <person name="Wu M."/>
        </authorList>
    </citation>
    <scope>NUCLEOTIDE SEQUENCE [LARGE SCALE GENOMIC DNA]</scope>
    <source>
        <strain evidence="2 3">RA17</strain>
    </source>
</reference>
<protein>
    <submittedName>
        <fullName evidence="2">DinB family protein</fullName>
    </submittedName>
</protein>
<dbReference type="EMBL" id="QLUW01000003">
    <property type="protein sequence ID" value="RAP74947.1"/>
    <property type="molecule type" value="Genomic_DNA"/>
</dbReference>
<evidence type="ECO:0000313" key="2">
    <source>
        <dbReference type="EMBL" id="RAP74947.1"/>
    </source>
</evidence>
<accession>A0A328TWT4</accession>
<dbReference type="Gene3D" id="1.20.120.450">
    <property type="entry name" value="dinb family like domain"/>
    <property type="match status" value="1"/>
</dbReference>
<comment type="caution">
    <text evidence="2">The sequence shown here is derived from an EMBL/GenBank/DDBJ whole genome shotgun (WGS) entry which is preliminary data.</text>
</comment>
<dbReference type="InterPro" id="IPR034660">
    <property type="entry name" value="DinB/YfiT-like"/>
</dbReference>
<dbReference type="RefSeq" id="WP_112883211.1">
    <property type="nucleotide sequence ID" value="NZ_QLUW01000003.1"/>
</dbReference>
<evidence type="ECO:0000313" key="3">
    <source>
        <dbReference type="Proteomes" id="UP000249260"/>
    </source>
</evidence>
<proteinExistence type="predicted"/>
<name>A0A328TWT4_9BACL</name>
<dbReference type="AlphaFoldDB" id="A0A328TWT4"/>
<organism evidence="2 3">
    <name type="scientific">Paenibacillus montanisoli</name>
    <dbReference type="NCBI Taxonomy" id="2081970"/>
    <lineage>
        <taxon>Bacteria</taxon>
        <taxon>Bacillati</taxon>
        <taxon>Bacillota</taxon>
        <taxon>Bacilli</taxon>
        <taxon>Bacillales</taxon>
        <taxon>Paenibacillaceae</taxon>
        <taxon>Paenibacillus</taxon>
    </lineage>
</organism>
<dbReference type="OrthoDB" id="9793216at2"/>
<dbReference type="Proteomes" id="UP000249260">
    <property type="component" value="Unassembled WGS sequence"/>
</dbReference>
<dbReference type="InterPro" id="IPR024775">
    <property type="entry name" value="DinB-like"/>
</dbReference>
<dbReference type="Pfam" id="PF12867">
    <property type="entry name" value="DinB_2"/>
    <property type="match status" value="1"/>
</dbReference>
<gene>
    <name evidence="2" type="ORF">DL346_16240</name>
</gene>
<evidence type="ECO:0000259" key="1">
    <source>
        <dbReference type="Pfam" id="PF12867"/>
    </source>
</evidence>